<feature type="transmembrane region" description="Helical" evidence="6">
    <location>
        <begin position="200"/>
        <end position="227"/>
    </location>
</feature>
<evidence type="ECO:0000313" key="7">
    <source>
        <dbReference type="EMBL" id="SFI47005.1"/>
    </source>
</evidence>
<evidence type="ECO:0000256" key="4">
    <source>
        <dbReference type="ARBA" id="ARBA00022989"/>
    </source>
</evidence>
<dbReference type="GO" id="GO:0015658">
    <property type="term" value="F:branched-chain amino acid transmembrane transporter activity"/>
    <property type="evidence" value="ECO:0007669"/>
    <property type="project" value="InterPro"/>
</dbReference>
<dbReference type="Proteomes" id="UP000242763">
    <property type="component" value="Unassembled WGS sequence"/>
</dbReference>
<evidence type="ECO:0000256" key="6">
    <source>
        <dbReference type="SAM" id="Phobius"/>
    </source>
</evidence>
<keyword evidence="4 6" id="KW-1133">Transmembrane helix</keyword>
<reference evidence="8" key="1">
    <citation type="submission" date="2016-10" db="EMBL/GenBank/DDBJ databases">
        <authorList>
            <person name="Varghese N."/>
            <person name="Submissions S."/>
        </authorList>
    </citation>
    <scope>NUCLEOTIDE SEQUENCE [LARGE SCALE GENOMIC DNA]</scope>
    <source>
        <strain evidence="8">DSM 21857</strain>
    </source>
</reference>
<gene>
    <name evidence="7" type="ORF">SAMN03080618_00580</name>
</gene>
<keyword evidence="5 6" id="KW-0472">Membrane</keyword>
<keyword evidence="8" id="KW-1185">Reference proteome</keyword>
<dbReference type="STRING" id="1121003.SAMN03080618_00580"/>
<feature type="transmembrane region" description="Helical" evidence="6">
    <location>
        <begin position="88"/>
        <end position="108"/>
    </location>
</feature>
<dbReference type="AlphaFoldDB" id="A0A1I3IG40"/>
<feature type="transmembrane region" description="Helical" evidence="6">
    <location>
        <begin position="12"/>
        <end position="29"/>
    </location>
</feature>
<evidence type="ECO:0000256" key="2">
    <source>
        <dbReference type="ARBA" id="ARBA00022475"/>
    </source>
</evidence>
<name>A0A1I3IG40_9HYPH</name>
<proteinExistence type="predicted"/>
<dbReference type="PANTHER" id="PTHR30482:SF17">
    <property type="entry name" value="ABC TRANSPORTER ATP-BINDING PROTEIN"/>
    <property type="match status" value="1"/>
</dbReference>
<organism evidence="7 8">
    <name type="scientific">Aquamicrobium aerolatum DSM 21857</name>
    <dbReference type="NCBI Taxonomy" id="1121003"/>
    <lineage>
        <taxon>Bacteria</taxon>
        <taxon>Pseudomonadati</taxon>
        <taxon>Pseudomonadota</taxon>
        <taxon>Alphaproteobacteria</taxon>
        <taxon>Hyphomicrobiales</taxon>
        <taxon>Phyllobacteriaceae</taxon>
        <taxon>Aerobium</taxon>
    </lineage>
</organism>
<feature type="transmembrane region" description="Helical" evidence="6">
    <location>
        <begin position="283"/>
        <end position="305"/>
    </location>
</feature>
<accession>A0A1I3IG40</accession>
<dbReference type="GO" id="GO:0005886">
    <property type="term" value="C:plasma membrane"/>
    <property type="evidence" value="ECO:0007669"/>
    <property type="project" value="UniProtKB-SubCell"/>
</dbReference>
<feature type="transmembrane region" description="Helical" evidence="6">
    <location>
        <begin position="35"/>
        <end position="55"/>
    </location>
</feature>
<evidence type="ECO:0000313" key="8">
    <source>
        <dbReference type="Proteomes" id="UP000242763"/>
    </source>
</evidence>
<dbReference type="RefSeq" id="WP_091518345.1">
    <property type="nucleotide sequence ID" value="NZ_FORF01000002.1"/>
</dbReference>
<dbReference type="EMBL" id="FORF01000002">
    <property type="protein sequence ID" value="SFI47005.1"/>
    <property type="molecule type" value="Genomic_DNA"/>
</dbReference>
<feature type="transmembrane region" description="Helical" evidence="6">
    <location>
        <begin position="159"/>
        <end position="179"/>
    </location>
</feature>
<feature type="transmembrane region" description="Helical" evidence="6">
    <location>
        <begin position="247"/>
        <end position="271"/>
    </location>
</feature>
<evidence type="ECO:0000256" key="3">
    <source>
        <dbReference type="ARBA" id="ARBA00022692"/>
    </source>
</evidence>
<protein>
    <submittedName>
        <fullName evidence="7">Branched-chain amino acid transport system permease protein</fullName>
    </submittedName>
</protein>
<dbReference type="InterPro" id="IPR043428">
    <property type="entry name" value="LivM-like"/>
</dbReference>
<dbReference type="OrthoDB" id="9804361at2"/>
<evidence type="ECO:0000256" key="5">
    <source>
        <dbReference type="ARBA" id="ARBA00023136"/>
    </source>
</evidence>
<sequence>MLVDSFAKNRPAIIAIAIVLLVFGIVPMFGSNYQISIATEILIFALLAMSIDVLAGFAGRTSLGHGAIFGASTYVVVYWTSVVGGSPIVAVALGILAATLVAAVFGMLASRVSGVYFLLLTLALGMIVWGVALRWTSVSGGENGLRGVGRPEWLNDPTVFFYICLGIVLTLSAVIWRLVQSPFGLTLRGIRDSESRMSSLGYGCATHMFIAFTTTGFFAGVAGALYALFNNFVSPSTVQLSQSVEGLLMAILGGIGTLFGAFIGAAAIILLENFVSQYTARWPMVLGFMFIATMIFAPEGVLGAIRRIFRVGKKS</sequence>
<keyword evidence="2" id="KW-1003">Cell membrane</keyword>
<feature type="transmembrane region" description="Helical" evidence="6">
    <location>
        <begin position="62"/>
        <end position="82"/>
    </location>
</feature>
<dbReference type="CDD" id="cd06581">
    <property type="entry name" value="TM_PBP1_LivM_like"/>
    <property type="match status" value="1"/>
</dbReference>
<evidence type="ECO:0000256" key="1">
    <source>
        <dbReference type="ARBA" id="ARBA00004651"/>
    </source>
</evidence>
<dbReference type="Pfam" id="PF02653">
    <property type="entry name" value="BPD_transp_2"/>
    <property type="match status" value="1"/>
</dbReference>
<keyword evidence="3 6" id="KW-0812">Transmembrane</keyword>
<feature type="transmembrane region" description="Helical" evidence="6">
    <location>
        <begin position="115"/>
        <end position="135"/>
    </location>
</feature>
<dbReference type="PANTHER" id="PTHR30482">
    <property type="entry name" value="HIGH-AFFINITY BRANCHED-CHAIN AMINO ACID TRANSPORT SYSTEM PERMEASE"/>
    <property type="match status" value="1"/>
</dbReference>
<comment type="subcellular location">
    <subcellularLocation>
        <location evidence="1">Cell membrane</location>
        <topology evidence="1">Multi-pass membrane protein</topology>
    </subcellularLocation>
</comment>
<dbReference type="InterPro" id="IPR001851">
    <property type="entry name" value="ABC_transp_permease"/>
</dbReference>